<accession>A0ABT2E4P4</accession>
<gene>
    <name evidence="1" type="ORF">MUU47_12825</name>
</gene>
<proteinExistence type="predicted"/>
<comment type="caution">
    <text evidence="1">The sequence shown here is derived from an EMBL/GenBank/DDBJ whole genome shotgun (WGS) entry which is preliminary data.</text>
</comment>
<dbReference type="EMBL" id="JALIGE010000073">
    <property type="protein sequence ID" value="MCS2161982.1"/>
    <property type="molecule type" value="Genomic_DNA"/>
</dbReference>
<dbReference type="PANTHER" id="PTHR10362">
    <property type="entry name" value="HISTIDINE AMMONIA-LYASE"/>
    <property type="match status" value="1"/>
</dbReference>
<dbReference type="NCBIfam" id="NF006871">
    <property type="entry name" value="PRK09367.1"/>
    <property type="match status" value="1"/>
</dbReference>
<name>A0ABT2E4P4_9ENTR</name>
<dbReference type="Gene3D" id="1.20.200.10">
    <property type="entry name" value="Fumarase/aspartase (Central domain)"/>
    <property type="match status" value="1"/>
</dbReference>
<organism evidence="1 2">
    <name type="scientific">Scandinavium hiltneri</name>
    <dbReference type="NCBI Taxonomy" id="2926519"/>
    <lineage>
        <taxon>Bacteria</taxon>
        <taxon>Pseudomonadati</taxon>
        <taxon>Pseudomonadota</taxon>
        <taxon>Gammaproteobacteria</taxon>
        <taxon>Enterobacterales</taxon>
        <taxon>Enterobacteriaceae</taxon>
        <taxon>Scandinavium</taxon>
    </lineage>
</organism>
<reference evidence="1 2" key="1">
    <citation type="submission" date="2022-04" db="EMBL/GenBank/DDBJ databases">
        <title>Proposal of a three novel species of Scandinavium, Scandinavium hiltneri, Scandinavium manionii, Scandinavium tedordense.</title>
        <authorList>
            <person name="Maddock D.W."/>
            <person name="Brady C.L."/>
            <person name="Denman S."/>
            <person name="Arnold D."/>
        </authorList>
    </citation>
    <scope>NUCLEOTIDE SEQUENCE [LARGE SCALE GENOMIC DNA]</scope>
    <source>
        <strain evidence="1 2">H11S7</strain>
    </source>
</reference>
<dbReference type="InterPro" id="IPR008948">
    <property type="entry name" value="L-Aspartase-like"/>
</dbReference>
<dbReference type="Pfam" id="PF00221">
    <property type="entry name" value="Lyase_aromatic"/>
    <property type="match status" value="1"/>
</dbReference>
<protein>
    <submittedName>
        <fullName evidence="1">Histidine ammonia-lyase</fullName>
    </submittedName>
</protein>
<dbReference type="RefSeq" id="WP_258988566.1">
    <property type="nucleotide sequence ID" value="NZ_JALIGE010000073.1"/>
</dbReference>
<evidence type="ECO:0000313" key="1">
    <source>
        <dbReference type="EMBL" id="MCS2161982.1"/>
    </source>
</evidence>
<evidence type="ECO:0000313" key="2">
    <source>
        <dbReference type="Proteomes" id="UP001205357"/>
    </source>
</evidence>
<dbReference type="Proteomes" id="UP001205357">
    <property type="component" value="Unassembled WGS sequence"/>
</dbReference>
<dbReference type="InterPro" id="IPR001106">
    <property type="entry name" value="Aromatic_Lyase"/>
</dbReference>
<dbReference type="CDD" id="cd00332">
    <property type="entry name" value="PAL-HAL"/>
    <property type="match status" value="1"/>
</dbReference>
<dbReference type="Gene3D" id="1.10.275.10">
    <property type="entry name" value="Fumarase/aspartase (N-terminal domain)"/>
    <property type="match status" value="1"/>
</dbReference>
<dbReference type="InterPro" id="IPR024083">
    <property type="entry name" value="Fumarase/histidase_N"/>
</dbReference>
<sequence length="498" mass="53075">MSATIEWGDQPLRWQDVAHVARGNAILTLSASTWARIAQGREIVNLIVASGHVAYGVNTGLGALCNISLAEEQLNQLSRNTLLSHACGVGPLLDEAQTRAIMCAAIANYSHGKSGISPAIVEQLLAFLNQRITPQVPSQGSVGYLSHMAHIGLAVMGVGDVSWQGQVVPAQQALAQARLEPISPGAKEGLSLVNGTPCMTGLACLALDDAQRLLDWADVTGAMSFEALRGQIVAFDAEILALKASPGIQHCGARLRQLLADSPLLAESVGVRTQDALSLRSMPQVHGACRDQFDHARTQVETELNACTDNPLVLGTPDNWRVVSQANPHGESVAMACDLLAIAMAELGSMSERRLDRLVNPLVSGLPAFLVARPGVNSGMMIAQYVAASLCGENKQLAQPAVLDNFVTSALQEDHLSLGTGSALKLHRLIGNLYHIIGIEYLLAAQALHFHGEQKLAQGTRHSLALLRETVAPWEEDRWLAPEISKAVATLKNHQPGF</sequence>
<dbReference type="SUPFAM" id="SSF48557">
    <property type="entry name" value="L-aspartase-like"/>
    <property type="match status" value="1"/>
</dbReference>
<keyword evidence="2" id="KW-1185">Reference proteome</keyword>